<reference evidence="1" key="1">
    <citation type="submission" date="2021-01" db="EMBL/GenBank/DDBJ databases">
        <authorList>
            <person name="Sun Q."/>
        </authorList>
    </citation>
    <scope>NUCLEOTIDE SEQUENCE</scope>
    <source>
        <strain evidence="1">YIM B02566</strain>
    </source>
</reference>
<comment type="caution">
    <text evidence="1">The sequence shown here is derived from an EMBL/GenBank/DDBJ whole genome shotgun (WGS) entry which is preliminary data.</text>
</comment>
<gene>
    <name evidence="1" type="ORF">JHL16_17975</name>
</gene>
<sequence>MRDCEELTIDELILHRNKAVERWEGTWGALIKVLVKHG</sequence>
<evidence type="ECO:0000313" key="2">
    <source>
        <dbReference type="Proteomes" id="UP000616151"/>
    </source>
</evidence>
<accession>A0ACC5R6E9</accession>
<dbReference type="EMBL" id="JAENHL010000007">
    <property type="protein sequence ID" value="MBK1868246.1"/>
    <property type="molecule type" value="Genomic_DNA"/>
</dbReference>
<name>A0ACC5R6E9_9HYPH</name>
<keyword evidence="2" id="KW-1185">Reference proteome</keyword>
<protein>
    <submittedName>
        <fullName evidence="1">Uncharacterized protein</fullName>
    </submittedName>
</protein>
<proteinExistence type="predicted"/>
<dbReference type="Proteomes" id="UP000616151">
    <property type="component" value="Unassembled WGS sequence"/>
</dbReference>
<organism evidence="1 2">
    <name type="scientific">Taklimakanibacter albus</name>
    <dbReference type="NCBI Taxonomy" id="2800327"/>
    <lineage>
        <taxon>Bacteria</taxon>
        <taxon>Pseudomonadati</taxon>
        <taxon>Pseudomonadota</taxon>
        <taxon>Alphaproteobacteria</taxon>
        <taxon>Hyphomicrobiales</taxon>
        <taxon>Aestuariivirgaceae</taxon>
        <taxon>Taklimakanibacter</taxon>
    </lineage>
</organism>
<evidence type="ECO:0000313" key="1">
    <source>
        <dbReference type="EMBL" id="MBK1868246.1"/>
    </source>
</evidence>